<comment type="caution">
    <text evidence="5">The sequence shown here is derived from an EMBL/GenBank/DDBJ whole genome shotgun (WGS) entry which is preliminary data.</text>
</comment>
<dbReference type="PROSITE" id="PS51375">
    <property type="entry name" value="PPR"/>
    <property type="match status" value="1"/>
</dbReference>
<evidence type="ECO:0000256" key="1">
    <source>
        <dbReference type="ARBA" id="ARBA00022737"/>
    </source>
</evidence>
<name>A0ABR0CLE2_9LAMI</name>
<evidence type="ECO:0000256" key="3">
    <source>
        <dbReference type="SAM" id="MobiDB-lite"/>
    </source>
</evidence>
<dbReference type="InterPro" id="IPR036869">
    <property type="entry name" value="J_dom_sf"/>
</dbReference>
<dbReference type="CDD" id="cd06257">
    <property type="entry name" value="DnaJ"/>
    <property type="match status" value="1"/>
</dbReference>
<evidence type="ECO:0000256" key="2">
    <source>
        <dbReference type="PROSITE-ProRule" id="PRU00708"/>
    </source>
</evidence>
<feature type="repeat" description="PPR" evidence="2">
    <location>
        <begin position="90"/>
        <end position="124"/>
    </location>
</feature>
<feature type="compositionally biased region" description="Polar residues" evidence="3">
    <location>
        <begin position="515"/>
        <end position="531"/>
    </location>
</feature>
<feature type="region of interest" description="Disordered" evidence="3">
    <location>
        <begin position="385"/>
        <end position="531"/>
    </location>
</feature>
<evidence type="ECO:0000313" key="5">
    <source>
        <dbReference type="EMBL" id="KAK4477942.1"/>
    </source>
</evidence>
<dbReference type="InterPro" id="IPR002885">
    <property type="entry name" value="PPR_rpt"/>
</dbReference>
<gene>
    <name evidence="5" type="ORF">RD792_017207</name>
</gene>
<dbReference type="PANTHER" id="PTHR44137">
    <property type="entry name" value="BNAC03G44070D PROTEIN"/>
    <property type="match status" value="1"/>
</dbReference>
<feature type="compositionally biased region" description="Polar residues" evidence="3">
    <location>
        <begin position="385"/>
        <end position="394"/>
    </location>
</feature>
<dbReference type="SUPFAM" id="SSF46565">
    <property type="entry name" value="Chaperone J-domain"/>
    <property type="match status" value="1"/>
</dbReference>
<feature type="compositionally biased region" description="Basic and acidic residues" evidence="3">
    <location>
        <begin position="429"/>
        <end position="456"/>
    </location>
</feature>
<dbReference type="EMBL" id="JAYDYQ010002688">
    <property type="protein sequence ID" value="KAK4477942.1"/>
    <property type="molecule type" value="Genomic_DNA"/>
</dbReference>
<protein>
    <recommendedName>
        <fullName evidence="4">J domain-containing protein</fullName>
    </recommendedName>
</protein>
<dbReference type="SMART" id="SM00271">
    <property type="entry name" value="DnaJ"/>
    <property type="match status" value="1"/>
</dbReference>
<evidence type="ECO:0000259" key="4">
    <source>
        <dbReference type="PROSITE" id="PS50076"/>
    </source>
</evidence>
<proteinExistence type="predicted"/>
<dbReference type="Gene3D" id="1.10.287.110">
    <property type="entry name" value="DnaJ domain"/>
    <property type="match status" value="1"/>
</dbReference>
<sequence length="531" mass="60561">MRSQTVRRNASNRHYRLERNDQWIFSFGPPPRSFIIVIENQQNKPNHFTFTVALSACTCMNNLKLGERTQALVIDSDVVFLVSNDMPRRVVVAWNTIVSGYAKLGEVEMFLHLFKKMLEDSCIWTLSALMNACSEMSEPCYHPKWLEFCSGGYVKEVDLVFQRVPKKNLISWTSMITGYMRNGQGECAISGQWKQAETLRKAMADKGVKKMPGCSCIEGLFVPVDTYFSMECNKDEAIRAKAMAHKKMENQDYKAAIKFVVIAHKLYPDLDGLKHMLMLCNVHCSAEEKLDENERNWYKILNCDETADEAFIRRQFHKLARVVHPDKNSFPGATNAFQLIHEAQSVLVNHEKRRSFDIKLKKFVFIDSEFEKWVEFALPKFTNKPNDGCTSGFNEESKMASDVADQMAGNSSRLDGVESGRDLGGSESGRSHAENVEFMGKTRDGFAKHDEMESNHALRRSKRGRPPKRGRSPAKKVESGKNMTGGFAKDNEVDIDYTFRRPKRGRPSKKFDAMNKTTSAFASNPQDNRKK</sequence>
<accession>A0ABR0CLE2</accession>
<dbReference type="Pfam" id="PF01535">
    <property type="entry name" value="PPR"/>
    <property type="match status" value="2"/>
</dbReference>
<keyword evidence="1" id="KW-0677">Repeat</keyword>
<feature type="domain" description="J" evidence="4">
    <location>
        <begin position="296"/>
        <end position="360"/>
    </location>
</feature>
<dbReference type="Pfam" id="PF00226">
    <property type="entry name" value="DnaJ"/>
    <property type="match status" value="1"/>
</dbReference>
<dbReference type="InterPro" id="IPR011990">
    <property type="entry name" value="TPR-like_helical_dom_sf"/>
</dbReference>
<organism evidence="5 6">
    <name type="scientific">Penstemon davidsonii</name>
    <dbReference type="NCBI Taxonomy" id="160366"/>
    <lineage>
        <taxon>Eukaryota</taxon>
        <taxon>Viridiplantae</taxon>
        <taxon>Streptophyta</taxon>
        <taxon>Embryophyta</taxon>
        <taxon>Tracheophyta</taxon>
        <taxon>Spermatophyta</taxon>
        <taxon>Magnoliopsida</taxon>
        <taxon>eudicotyledons</taxon>
        <taxon>Gunneridae</taxon>
        <taxon>Pentapetalae</taxon>
        <taxon>asterids</taxon>
        <taxon>lamiids</taxon>
        <taxon>Lamiales</taxon>
        <taxon>Plantaginaceae</taxon>
        <taxon>Cheloneae</taxon>
        <taxon>Penstemon</taxon>
    </lineage>
</organism>
<dbReference type="PANTHER" id="PTHR44137:SF57">
    <property type="entry name" value="CHAPERONE DNAJ-DOMAIN PROTEIN"/>
    <property type="match status" value="1"/>
</dbReference>
<reference evidence="5 6" key="1">
    <citation type="journal article" date="2023" name="bioRxiv">
        <title>Genome report: Whole genome sequence and annotation of Penstemon davidsonii.</title>
        <authorList>
            <person name="Ostevik K.L."/>
            <person name="Alabady M."/>
            <person name="Zhang M."/>
            <person name="Rausher M.D."/>
        </authorList>
    </citation>
    <scope>NUCLEOTIDE SEQUENCE [LARGE SCALE GENOMIC DNA]</scope>
    <source>
        <strain evidence="5">DNT005</strain>
        <tissue evidence="5">Whole leaf</tissue>
    </source>
</reference>
<dbReference type="PROSITE" id="PS50076">
    <property type="entry name" value="DNAJ_2"/>
    <property type="match status" value="1"/>
</dbReference>
<dbReference type="Proteomes" id="UP001291926">
    <property type="component" value="Unassembled WGS sequence"/>
</dbReference>
<feature type="compositionally biased region" description="Basic residues" evidence="3">
    <location>
        <begin position="457"/>
        <end position="474"/>
    </location>
</feature>
<keyword evidence="6" id="KW-1185">Reference proteome</keyword>
<dbReference type="PRINTS" id="PR00625">
    <property type="entry name" value="JDOMAIN"/>
</dbReference>
<dbReference type="InterPro" id="IPR001623">
    <property type="entry name" value="DnaJ_domain"/>
</dbReference>
<dbReference type="NCBIfam" id="TIGR00756">
    <property type="entry name" value="PPR"/>
    <property type="match status" value="1"/>
</dbReference>
<evidence type="ECO:0000313" key="6">
    <source>
        <dbReference type="Proteomes" id="UP001291926"/>
    </source>
</evidence>
<dbReference type="Gene3D" id="1.25.40.10">
    <property type="entry name" value="Tetratricopeptide repeat domain"/>
    <property type="match status" value="2"/>
</dbReference>